<proteinExistence type="predicted"/>
<dbReference type="Gene3D" id="3.40.50.12780">
    <property type="entry name" value="N-terminal domain of ligase-like"/>
    <property type="match status" value="1"/>
</dbReference>
<dbReference type="InterPro" id="IPR045851">
    <property type="entry name" value="AMP-bd_C_sf"/>
</dbReference>
<keyword evidence="1" id="KW-0812">Transmembrane</keyword>
<dbReference type="PROSITE" id="PS00455">
    <property type="entry name" value="AMP_BINDING"/>
    <property type="match status" value="1"/>
</dbReference>
<dbReference type="EMBL" id="JAPQKH010000002">
    <property type="protein sequence ID" value="KAJ5112958.1"/>
    <property type="molecule type" value="Genomic_DNA"/>
</dbReference>
<name>A0A9W9G6F5_9EURO</name>
<dbReference type="InterPro" id="IPR020845">
    <property type="entry name" value="AMP-binding_CS"/>
</dbReference>
<reference evidence="3" key="2">
    <citation type="journal article" date="2023" name="IMA Fungus">
        <title>Comparative genomic study of the Penicillium genus elucidates a diverse pangenome and 15 lateral gene transfer events.</title>
        <authorList>
            <person name="Petersen C."/>
            <person name="Sorensen T."/>
            <person name="Nielsen M.R."/>
            <person name="Sondergaard T.E."/>
            <person name="Sorensen J.L."/>
            <person name="Fitzpatrick D.A."/>
            <person name="Frisvad J.C."/>
            <person name="Nielsen K.L."/>
        </authorList>
    </citation>
    <scope>NUCLEOTIDE SEQUENCE</scope>
    <source>
        <strain evidence="3">IBT 30069</strain>
    </source>
</reference>
<keyword evidence="1" id="KW-1133">Transmembrane helix</keyword>
<evidence type="ECO:0000259" key="2">
    <source>
        <dbReference type="Pfam" id="PF00501"/>
    </source>
</evidence>
<feature type="transmembrane region" description="Helical" evidence="1">
    <location>
        <begin position="105"/>
        <end position="123"/>
    </location>
</feature>
<dbReference type="Gene3D" id="3.30.300.30">
    <property type="match status" value="1"/>
</dbReference>
<feature type="domain" description="AMP-dependent synthetase/ligase" evidence="2">
    <location>
        <begin position="37"/>
        <end position="420"/>
    </location>
</feature>
<gene>
    <name evidence="3" type="ORF">N7456_001492</name>
</gene>
<evidence type="ECO:0000313" key="3">
    <source>
        <dbReference type="EMBL" id="KAJ5112958.1"/>
    </source>
</evidence>
<dbReference type="GO" id="GO:0016405">
    <property type="term" value="F:CoA-ligase activity"/>
    <property type="evidence" value="ECO:0007669"/>
    <property type="project" value="TreeGrafter"/>
</dbReference>
<evidence type="ECO:0000256" key="1">
    <source>
        <dbReference type="SAM" id="Phobius"/>
    </source>
</evidence>
<dbReference type="OrthoDB" id="6614653at2759"/>
<dbReference type="AlphaFoldDB" id="A0A9W9G6F5"/>
<sequence>MGEVHTDFAVNVNVETSNTTQISFPSDQFFVKLLARASQFGNSTIINDTTISAQVSYFQLLQDVNNLCQSLRSRLPAGLLDNNGTLSLAENGTCIAVIARSGYRFLVACIAIFALGGVILPLSPGHLAEEALHFLQKCKAVAIVYDSDSAVSELTNSIVNAQADNSDSSEHESLLQIPVTIDPSSSLQENRNFATVPSVDRAVISPDRPALYLLTSGTTGTPKVVVHTRRIFNAQPEPDYDAEDLFLSQRPFFWIGGFRELIGMLLKGVHVEMIDYKSNADAIWNRIGNGGITRISVLPSLFSNMAKVWEEKISLLPDHERKPYADAARRLRGVKCTGGLVPGSIKRFWKNLLPDVKVEIEYGASEFGMAAFRCCIDGEDTIESHYLGRPLPGVAFKLGDDQSDRGELLLKTPTQFTMYLDGSEATNTKIDDNGFFRTGDLARRAADGRIIIEGRVKPDFIRYRGLRVPILEVEEGLLALPSISEAYVVPILDVFAGGSRVAAVIRLRNSTAASNLSLDTLRAELSSSLPEFKLPTLLRILTDGEDIPRSQAGKPAPRDIATTFFPQPVEGFLEGLPDNVQLCNAATGDGPVAWGWGAMRC</sequence>
<accession>A0A9W9G6F5</accession>
<dbReference type="Pfam" id="PF00501">
    <property type="entry name" value="AMP-binding"/>
    <property type="match status" value="1"/>
</dbReference>
<reference evidence="3" key="1">
    <citation type="submission" date="2022-11" db="EMBL/GenBank/DDBJ databases">
        <authorList>
            <person name="Petersen C."/>
        </authorList>
    </citation>
    <scope>NUCLEOTIDE SEQUENCE</scope>
    <source>
        <strain evidence="3">IBT 30069</strain>
    </source>
</reference>
<dbReference type="InterPro" id="IPR042099">
    <property type="entry name" value="ANL_N_sf"/>
</dbReference>
<dbReference type="InterPro" id="IPR000873">
    <property type="entry name" value="AMP-dep_synth/lig_dom"/>
</dbReference>
<dbReference type="Proteomes" id="UP001149165">
    <property type="component" value="Unassembled WGS sequence"/>
</dbReference>
<dbReference type="PANTHER" id="PTHR24096:SF267">
    <property type="entry name" value="MALONATE--COA LIGASE ACSF3, MITOCHONDRIAL"/>
    <property type="match status" value="1"/>
</dbReference>
<keyword evidence="4" id="KW-1185">Reference proteome</keyword>
<keyword evidence="1" id="KW-0472">Membrane</keyword>
<dbReference type="PANTHER" id="PTHR24096">
    <property type="entry name" value="LONG-CHAIN-FATTY-ACID--COA LIGASE"/>
    <property type="match status" value="1"/>
</dbReference>
<evidence type="ECO:0000313" key="4">
    <source>
        <dbReference type="Proteomes" id="UP001149165"/>
    </source>
</evidence>
<comment type="caution">
    <text evidence="3">The sequence shown here is derived from an EMBL/GenBank/DDBJ whole genome shotgun (WGS) entry which is preliminary data.</text>
</comment>
<protein>
    <recommendedName>
        <fullName evidence="2">AMP-dependent synthetase/ligase domain-containing protein</fullName>
    </recommendedName>
</protein>
<organism evidence="3 4">
    <name type="scientific">Penicillium angulare</name>
    <dbReference type="NCBI Taxonomy" id="116970"/>
    <lineage>
        <taxon>Eukaryota</taxon>
        <taxon>Fungi</taxon>
        <taxon>Dikarya</taxon>
        <taxon>Ascomycota</taxon>
        <taxon>Pezizomycotina</taxon>
        <taxon>Eurotiomycetes</taxon>
        <taxon>Eurotiomycetidae</taxon>
        <taxon>Eurotiales</taxon>
        <taxon>Aspergillaceae</taxon>
        <taxon>Penicillium</taxon>
    </lineage>
</organism>
<dbReference type="SUPFAM" id="SSF56801">
    <property type="entry name" value="Acetyl-CoA synthetase-like"/>
    <property type="match status" value="1"/>
</dbReference>